<dbReference type="PIRSF" id="PIRSF028744">
    <property type="entry name" value="Addict_mod_HI1419"/>
    <property type="match status" value="1"/>
</dbReference>
<keyword evidence="4" id="KW-1185">Reference proteome</keyword>
<gene>
    <name evidence="1" type="ORF">AF72_07585</name>
    <name evidence="2" type="ORF">LPH55_10600</name>
</gene>
<name>Z9JJG9_9GAMM</name>
<dbReference type="eggNOG" id="COG3657">
    <property type="taxonomic scope" value="Bacteria"/>
</dbReference>
<dbReference type="OrthoDB" id="9800258at2"/>
<dbReference type="Proteomes" id="UP001430701">
    <property type="component" value="Unassembled WGS sequence"/>
</dbReference>
<evidence type="ECO:0000313" key="2">
    <source>
        <dbReference type="EMBL" id="MCD8473889.1"/>
    </source>
</evidence>
<dbReference type="NCBIfam" id="TIGR02683">
    <property type="entry name" value="upstrm_HI1419"/>
    <property type="match status" value="1"/>
</dbReference>
<evidence type="ECO:0000313" key="1">
    <source>
        <dbReference type="EMBL" id="EWS77981.1"/>
    </source>
</evidence>
<evidence type="ECO:0000313" key="4">
    <source>
        <dbReference type="Proteomes" id="UP001430701"/>
    </source>
</evidence>
<dbReference type="KEGG" id="xtw:AB672_05755"/>
<dbReference type="GeneID" id="68900789"/>
<reference evidence="2" key="2">
    <citation type="submission" date="2021-11" db="EMBL/GenBank/DDBJ databases">
        <title>Genome sequence of Xylella taiwanensis PLS432.</title>
        <authorList>
            <person name="Weng L.-W."/>
            <person name="Su C.-C."/>
            <person name="Tsai C.-W."/>
            <person name="Kuo C.-H."/>
        </authorList>
    </citation>
    <scope>NUCLEOTIDE SEQUENCE</scope>
    <source>
        <strain evidence="2">PLS432</strain>
    </source>
</reference>
<dbReference type="InterPro" id="IPR014056">
    <property type="entry name" value="TypeIITA-like_toxin_pred"/>
</dbReference>
<dbReference type="EMBL" id="JDSQ01000011">
    <property type="protein sequence ID" value="EWS77981.1"/>
    <property type="molecule type" value="Genomic_DNA"/>
</dbReference>
<proteinExistence type="predicted"/>
<comment type="caution">
    <text evidence="1">The sequence shown here is derived from an EMBL/GenBank/DDBJ whole genome shotgun (WGS) entry which is preliminary data.</text>
</comment>
<dbReference type="EMBL" id="JAJPPU010000002">
    <property type="protein sequence ID" value="MCD8473889.1"/>
    <property type="molecule type" value="Genomic_DNA"/>
</dbReference>
<dbReference type="RefSeq" id="WP_038271298.1">
    <property type="nucleotide sequence ID" value="NZ_CP053627.1"/>
</dbReference>
<accession>Z9JJG9</accession>
<dbReference type="PANTHER" id="PTHR41791">
    <property type="entry name" value="SSL7039 PROTEIN"/>
    <property type="match status" value="1"/>
</dbReference>
<evidence type="ECO:0000313" key="3">
    <source>
        <dbReference type="Proteomes" id="UP000020406"/>
    </source>
</evidence>
<dbReference type="STRING" id="1444770.AF72_07585"/>
<dbReference type="Proteomes" id="UP000020406">
    <property type="component" value="Unassembled WGS sequence"/>
</dbReference>
<reference evidence="1 3" key="1">
    <citation type="journal article" date="2014" name="Genome Announc.">
        <title>Draft Genome Sequence of Xylella fastidiosa Pear Leaf Scorch Strain in Taiwan.</title>
        <authorList>
            <person name="Su C.C."/>
            <person name="Deng W.L."/>
            <person name="Jan F.J."/>
            <person name="Chang C.J."/>
            <person name="Huang H."/>
            <person name="Chen J."/>
        </authorList>
    </citation>
    <scope>NUCLEOTIDE SEQUENCE [LARGE SCALE GENOMIC DNA]</scope>
    <source>
        <strain evidence="1 3">PLS229</strain>
    </source>
</reference>
<dbReference type="PATRIC" id="fig|1444770.3.peg.1803"/>
<dbReference type="AlphaFoldDB" id="Z9JJG9"/>
<sequence length="108" mass="12606">MFEIKHYITDDGRDLFSEWYEQVKDNKVRIAIDRRLYSVELGNFGDHKPCREGVWELRIDLGSGHRIYYAQVGKTVILLLCGGIKRSQEADISKACESLKDWKRSNVK</sequence>
<protein>
    <submittedName>
        <fullName evidence="1">Addiction module protein</fullName>
    </submittedName>
    <submittedName>
        <fullName evidence="2">Type II toxin-antitoxin system RelE/ParE family toxin</fullName>
    </submittedName>
</protein>
<dbReference type="PANTHER" id="PTHR41791:SF1">
    <property type="entry name" value="SSL7039 PROTEIN"/>
    <property type="match status" value="1"/>
</dbReference>
<organism evidence="1 3">
    <name type="scientific">Xylella taiwanensis</name>
    <dbReference type="NCBI Taxonomy" id="1444770"/>
    <lineage>
        <taxon>Bacteria</taxon>
        <taxon>Pseudomonadati</taxon>
        <taxon>Pseudomonadota</taxon>
        <taxon>Gammaproteobacteria</taxon>
        <taxon>Lysobacterales</taxon>
        <taxon>Lysobacteraceae</taxon>
        <taxon>Xylella</taxon>
    </lineage>
</organism>